<gene>
    <name evidence="6" type="ORF">TTAC_LOCUS8868</name>
</gene>
<keyword evidence="4" id="KW-1133">Transmembrane helix</keyword>
<dbReference type="PANTHER" id="PTHR45782:SF4">
    <property type="entry name" value="MITOCHONDRIAL RIBOSOME-ASSOCIATED GTPASE 1"/>
    <property type="match status" value="1"/>
</dbReference>
<dbReference type="Proteomes" id="UP000274429">
    <property type="component" value="Unassembled WGS sequence"/>
</dbReference>
<evidence type="ECO:0000313" key="7">
    <source>
        <dbReference type="Proteomes" id="UP000274429"/>
    </source>
</evidence>
<evidence type="ECO:0000259" key="5">
    <source>
        <dbReference type="Pfam" id="PF01926"/>
    </source>
</evidence>
<sequence length="491" mass="55232">MPCFCHVRYILPNSLNWYPGHIQKGLKDISSRLTETDIIIELHDSRIPLTGRCQFLKEVGQIRPHILVLTKTDLSEPVDDFAKYRELIDEDPSCGPMYHPPAEVFYTNLKHPERQKRFLRRILTKLSELAPRWSESKSSLTHEFTDDVSGAEAPFGSPRYVNAMVVGLPNCGKSSFINALRGFASPMRCRRAAVGVGKNAGLTRIVGGPIVIARDFPVASSSGTTRELCTLRLVDTPGILEPRARTLCGQLSLGICGALDWNAVDKILLADYLLFCLNSHSNYQYVVTFGLPEPTKRVDKLLAWVAARRHLIRPLRHEHRRSSEEVGDTPQTKSVGKPDFDAAATHFLRAFNDGALGRLTILPADEAYAKPWFVPATSSNLYMEEVSASKAASPNWNDFLKKKEQFANLPIPQDWKGWFAYKFIEWSLFAVEDPWGFTSTILILVTPLFFLSAICSYKLAKILEKEEEDKKRKARKVNAARAAAHRHPKAD</sequence>
<dbReference type="STRING" id="6205.A0A0R3X5W7"/>
<dbReference type="WBParaSite" id="TTAC_0000888301-mRNA-1">
    <property type="protein sequence ID" value="TTAC_0000888301-mRNA-1"/>
    <property type="gene ID" value="TTAC_0000888301"/>
</dbReference>
<dbReference type="Pfam" id="PF15086">
    <property type="entry name" value="UPF0542"/>
    <property type="match status" value="1"/>
</dbReference>
<evidence type="ECO:0000256" key="4">
    <source>
        <dbReference type="SAM" id="Phobius"/>
    </source>
</evidence>
<dbReference type="InterPro" id="IPR027417">
    <property type="entry name" value="P-loop_NTPase"/>
</dbReference>
<dbReference type="GO" id="GO:0032543">
    <property type="term" value="P:mitochondrial translation"/>
    <property type="evidence" value="ECO:0007669"/>
    <property type="project" value="TreeGrafter"/>
</dbReference>
<feature type="domain" description="G" evidence="5">
    <location>
        <begin position="163"/>
        <end position="241"/>
    </location>
</feature>
<accession>A0A0R3X5W7</accession>
<evidence type="ECO:0000256" key="3">
    <source>
        <dbReference type="SAM" id="MobiDB-lite"/>
    </source>
</evidence>
<evidence type="ECO:0000256" key="1">
    <source>
        <dbReference type="ARBA" id="ARBA00022741"/>
    </source>
</evidence>
<dbReference type="AlphaFoldDB" id="A0A0R3X5W7"/>
<dbReference type="SUPFAM" id="SSF52540">
    <property type="entry name" value="P-loop containing nucleoside triphosphate hydrolases"/>
    <property type="match status" value="1"/>
</dbReference>
<keyword evidence="7" id="KW-1185">Reference proteome</keyword>
<reference evidence="6 7" key="2">
    <citation type="submission" date="2018-11" db="EMBL/GenBank/DDBJ databases">
        <authorList>
            <consortium name="Pathogen Informatics"/>
        </authorList>
    </citation>
    <scope>NUCLEOTIDE SEQUENCE [LARGE SCALE GENOMIC DNA]</scope>
</reference>
<keyword evidence="4" id="KW-0472">Membrane</keyword>
<dbReference type="OrthoDB" id="269151at2759"/>
<dbReference type="Gene3D" id="3.40.50.300">
    <property type="entry name" value="P-loop containing nucleotide triphosphate hydrolases"/>
    <property type="match status" value="1"/>
</dbReference>
<keyword evidence="1" id="KW-0547">Nucleotide-binding</keyword>
<keyword evidence="4" id="KW-0812">Transmembrane</keyword>
<dbReference type="InterPro" id="IPR027877">
    <property type="entry name" value="Smim15"/>
</dbReference>
<dbReference type="Pfam" id="PF01926">
    <property type="entry name" value="MMR_HSR1"/>
    <property type="match status" value="1"/>
</dbReference>
<protein>
    <submittedName>
        <fullName evidence="8">Small integral membrane protein 15</fullName>
    </submittedName>
</protein>
<name>A0A0R3X5W7_HYDTA</name>
<proteinExistence type="predicted"/>
<keyword evidence="2" id="KW-0342">GTP-binding</keyword>
<reference evidence="8" key="1">
    <citation type="submission" date="2017-02" db="UniProtKB">
        <authorList>
            <consortium name="WormBaseParasite"/>
        </authorList>
    </citation>
    <scope>IDENTIFICATION</scope>
</reference>
<feature type="compositionally biased region" description="Basic residues" evidence="3">
    <location>
        <begin position="472"/>
        <end position="491"/>
    </location>
</feature>
<dbReference type="InterPro" id="IPR023179">
    <property type="entry name" value="GTP-bd_ortho_bundle_sf"/>
</dbReference>
<organism evidence="8">
    <name type="scientific">Hydatigena taeniaeformis</name>
    <name type="common">Feline tapeworm</name>
    <name type="synonym">Taenia taeniaeformis</name>
    <dbReference type="NCBI Taxonomy" id="6205"/>
    <lineage>
        <taxon>Eukaryota</taxon>
        <taxon>Metazoa</taxon>
        <taxon>Spiralia</taxon>
        <taxon>Lophotrochozoa</taxon>
        <taxon>Platyhelminthes</taxon>
        <taxon>Cestoda</taxon>
        <taxon>Eucestoda</taxon>
        <taxon>Cyclophyllidea</taxon>
        <taxon>Taeniidae</taxon>
        <taxon>Hydatigera</taxon>
    </lineage>
</organism>
<evidence type="ECO:0000313" key="8">
    <source>
        <dbReference type="WBParaSite" id="TTAC_0000888301-mRNA-1"/>
    </source>
</evidence>
<dbReference type="EMBL" id="UYWX01020612">
    <property type="protein sequence ID" value="VDM33536.1"/>
    <property type="molecule type" value="Genomic_DNA"/>
</dbReference>
<dbReference type="InterPro" id="IPR006073">
    <property type="entry name" value="GTP-bd"/>
</dbReference>
<dbReference type="Gene3D" id="1.10.1580.10">
    <property type="match status" value="1"/>
</dbReference>
<evidence type="ECO:0000313" key="6">
    <source>
        <dbReference type="EMBL" id="VDM33536.1"/>
    </source>
</evidence>
<dbReference type="GO" id="GO:0003924">
    <property type="term" value="F:GTPase activity"/>
    <property type="evidence" value="ECO:0007669"/>
    <property type="project" value="TreeGrafter"/>
</dbReference>
<feature type="region of interest" description="Disordered" evidence="3">
    <location>
        <begin position="467"/>
        <end position="491"/>
    </location>
</feature>
<evidence type="ECO:0000256" key="2">
    <source>
        <dbReference type="ARBA" id="ARBA00023134"/>
    </source>
</evidence>
<dbReference type="GO" id="GO:0005739">
    <property type="term" value="C:mitochondrion"/>
    <property type="evidence" value="ECO:0007669"/>
    <property type="project" value="TreeGrafter"/>
</dbReference>
<feature type="transmembrane region" description="Helical" evidence="4">
    <location>
        <begin position="435"/>
        <end position="455"/>
    </location>
</feature>
<dbReference type="PANTHER" id="PTHR45782">
    <property type="entry name" value="MITOCHONDRIAL RIBOSOME-ASSOCIATED GTPASE 1"/>
    <property type="match status" value="1"/>
</dbReference>
<dbReference type="GO" id="GO:0005525">
    <property type="term" value="F:GTP binding"/>
    <property type="evidence" value="ECO:0007669"/>
    <property type="project" value="UniProtKB-KW"/>
</dbReference>